<gene>
    <name evidence="1" type="ORF">AVDCRST_MAG93-2135</name>
</gene>
<name>A0A6J4ITJ5_9CHLR</name>
<evidence type="ECO:0000313" key="1">
    <source>
        <dbReference type="EMBL" id="CAA9259726.1"/>
    </source>
</evidence>
<dbReference type="EMBL" id="CADCTR010000718">
    <property type="protein sequence ID" value="CAA9259726.1"/>
    <property type="molecule type" value="Genomic_DNA"/>
</dbReference>
<dbReference type="Pfam" id="PF10094">
    <property type="entry name" value="DUF2332"/>
    <property type="match status" value="1"/>
</dbReference>
<proteinExistence type="predicted"/>
<dbReference type="AlphaFoldDB" id="A0A6J4ITJ5"/>
<organism evidence="1">
    <name type="scientific">uncultured Chloroflexia bacterium</name>
    <dbReference type="NCBI Taxonomy" id="1672391"/>
    <lineage>
        <taxon>Bacteria</taxon>
        <taxon>Bacillati</taxon>
        <taxon>Chloroflexota</taxon>
        <taxon>Chloroflexia</taxon>
        <taxon>environmental samples</taxon>
    </lineage>
</organism>
<accession>A0A6J4ITJ5</accession>
<dbReference type="InterPro" id="IPR011200">
    <property type="entry name" value="UCP012608"/>
</dbReference>
<protein>
    <submittedName>
        <fullName evidence="1">Uncharacterized protein</fullName>
    </submittedName>
</protein>
<feature type="non-terminal residue" evidence="1">
    <location>
        <position position="88"/>
    </location>
</feature>
<sequence length="88" mass="9772">MNEILMNLAHQFRRFGERECVPSSPLYGRLAVGIADDAMLLEIASAAHARPVPNLFFGAVQYLLLQGNTHPLGEFYPGLSDDPHDLHQ</sequence>
<reference evidence="1" key="1">
    <citation type="submission" date="2020-02" db="EMBL/GenBank/DDBJ databases">
        <authorList>
            <person name="Meier V. D."/>
        </authorList>
    </citation>
    <scope>NUCLEOTIDE SEQUENCE</scope>
    <source>
        <strain evidence="1">AVDCRST_MAG93</strain>
    </source>
</reference>